<feature type="compositionally biased region" description="Basic and acidic residues" evidence="1">
    <location>
        <begin position="139"/>
        <end position="151"/>
    </location>
</feature>
<proteinExistence type="predicted"/>
<name>A0A8H7QXM8_9FUNG</name>
<protein>
    <submittedName>
        <fullName evidence="2">Uncharacterized protein</fullName>
    </submittedName>
</protein>
<accession>A0A8H7QXM8</accession>
<evidence type="ECO:0000313" key="3">
    <source>
        <dbReference type="Proteomes" id="UP000650833"/>
    </source>
</evidence>
<comment type="caution">
    <text evidence="2">The sequence shown here is derived from an EMBL/GenBank/DDBJ whole genome shotgun (WGS) entry which is preliminary data.</text>
</comment>
<sequence>MIDIKPLLNEASYADIAQVLNSCLFKEWSNMKLIESLSHSFSFHDEEKTKEIFLQSLTEFWDSKCNSNKNSVKAVTKATHLATKTFEVINSRPVRMIINNNIAEQRRHILKQLKTSVRDDILDQGYKDAETSLANDTNTMDRTDVPEEHESPRQKKIKALHKKEFKTLSRTEQLKKLTEFYGTDGVLDLTRKAFIPKKFASDIKALKKAYGLNLPYLLKKEEHYLLKKISQCRNKESLYAAVKDIDPFAKGSALPYIKQAVQKFLLENHDHNEDWFRIMVYGDLFDYIFASEEGYMTKRSECHSRIIKSLKELGLIKEDEPNVKLDFIFCNTSVTGINDVLICEDKPTENKSTKDLKKTRKLREKSLVYWRLILHYSNALEHLSSTSCRFNKLNLLITTTKIIDNTIVHTTLKEISIPASERSGGAIADFISVVISLMRTIVKNIDTIETILQVIHEDNLNFMAPNDTFIYDSDSDSSTASTISASSNSEENWQAIEREERIKERVNEAISKLNEQYQSQYVSTDWEKKSLCFIFQKSTNIFYDDGAGNLVDEQREEATTFVEKKPYLETTFADTVMEDIPKKERTLEYNVNTMEDCRRYFYFLKEKLIKPKDAAFAANVNYDVACKWNKAYEDDPEKICS</sequence>
<dbReference type="AlphaFoldDB" id="A0A8H7QXM8"/>
<dbReference type="Proteomes" id="UP000650833">
    <property type="component" value="Unassembled WGS sequence"/>
</dbReference>
<dbReference type="OrthoDB" id="2226511at2759"/>
<feature type="region of interest" description="Disordered" evidence="1">
    <location>
        <begin position="132"/>
        <end position="151"/>
    </location>
</feature>
<evidence type="ECO:0000313" key="2">
    <source>
        <dbReference type="EMBL" id="KAG2199618.1"/>
    </source>
</evidence>
<dbReference type="EMBL" id="JAEPRC010000345">
    <property type="protein sequence ID" value="KAG2199618.1"/>
    <property type="molecule type" value="Genomic_DNA"/>
</dbReference>
<reference evidence="2" key="1">
    <citation type="submission" date="2020-12" db="EMBL/GenBank/DDBJ databases">
        <title>Metabolic potential, ecology and presence of endohyphal bacteria is reflected in genomic diversity of Mucoromycotina.</title>
        <authorList>
            <person name="Muszewska A."/>
            <person name="Okrasinska A."/>
            <person name="Steczkiewicz K."/>
            <person name="Drgas O."/>
            <person name="Orlowska M."/>
            <person name="Perlinska-Lenart U."/>
            <person name="Aleksandrzak-Piekarczyk T."/>
            <person name="Szatraj K."/>
            <person name="Zielenkiewicz U."/>
            <person name="Pilsyk S."/>
            <person name="Malc E."/>
            <person name="Mieczkowski P."/>
            <person name="Kruszewska J.S."/>
            <person name="Biernat P."/>
            <person name="Pawlowska J."/>
        </authorList>
    </citation>
    <scope>NUCLEOTIDE SEQUENCE</scope>
    <source>
        <strain evidence="2">CBS 226.32</strain>
    </source>
</reference>
<keyword evidence="3" id="KW-1185">Reference proteome</keyword>
<evidence type="ECO:0000256" key="1">
    <source>
        <dbReference type="SAM" id="MobiDB-lite"/>
    </source>
</evidence>
<organism evidence="2 3">
    <name type="scientific">Mucor plumbeus</name>
    <dbReference type="NCBI Taxonomy" id="97098"/>
    <lineage>
        <taxon>Eukaryota</taxon>
        <taxon>Fungi</taxon>
        <taxon>Fungi incertae sedis</taxon>
        <taxon>Mucoromycota</taxon>
        <taxon>Mucoromycotina</taxon>
        <taxon>Mucoromycetes</taxon>
        <taxon>Mucorales</taxon>
        <taxon>Mucorineae</taxon>
        <taxon>Mucoraceae</taxon>
        <taxon>Mucor</taxon>
    </lineage>
</organism>
<gene>
    <name evidence="2" type="ORF">INT46_004610</name>
</gene>